<dbReference type="InterPro" id="IPR012132">
    <property type="entry name" value="GMC_OxRdtase"/>
</dbReference>
<comment type="cofactor">
    <cofactor evidence="1 5">
        <name>FAD</name>
        <dbReference type="ChEBI" id="CHEBI:57692"/>
    </cofactor>
</comment>
<keyword evidence="3 6" id="KW-0285">Flavoprotein</keyword>
<evidence type="ECO:0000259" key="7">
    <source>
        <dbReference type="PROSITE" id="PS00623"/>
    </source>
</evidence>
<evidence type="ECO:0000313" key="10">
    <source>
        <dbReference type="Proteomes" id="UP000191905"/>
    </source>
</evidence>
<feature type="binding site" evidence="5">
    <location>
        <position position="84"/>
    </location>
    <ligand>
        <name>FAD</name>
        <dbReference type="ChEBI" id="CHEBI:57692"/>
    </ligand>
</feature>
<feature type="binding site" evidence="5">
    <location>
        <begin position="92"/>
        <end position="95"/>
    </location>
    <ligand>
        <name>FAD</name>
        <dbReference type="ChEBI" id="CHEBI:57692"/>
    </ligand>
</feature>
<organism evidence="9 10">
    <name type="scientific">Manganibacter manganicus</name>
    <dbReference type="NCBI Taxonomy" id="1873176"/>
    <lineage>
        <taxon>Bacteria</taxon>
        <taxon>Pseudomonadati</taxon>
        <taxon>Pseudomonadota</taxon>
        <taxon>Alphaproteobacteria</taxon>
        <taxon>Hyphomicrobiales</taxon>
        <taxon>Phyllobacteriaceae</taxon>
        <taxon>Manganibacter</taxon>
    </lineage>
</organism>
<sequence length="554" mass="59649">MAAPTYDYIVVGGGTSGCLVAARLAEARHTVLVLEAGPDDRNPLIRMPAGFVKLLGVERYMWFYKSVPQEHLGGRTPIVPQGRVLGGGSSVNAMVYMRGQPADYDLWASQTDDDQWNYASLLPYFTDMEDNERLNDRYHGVGGPWKVSDLRHVSELSRAFVLAAQGNGLPHNGDFNGESQRGVGTYQVNTRDGRRCSAVDAFLRPAMRTGRVTVRTGVLAHSVIIEKGRAVGVRYSEGDKLGEARCGAEVVMAAGAIATPKILMLSGIGPADHLRAHGVSPVVDLPGVGANLQDHTETPVVALCNGPYGYYGHDRGWRQMRNGMEYLLNRTGPVTSNGVEAGAFFDPDDLSATPKIQQFCVPTVYLDKDHTDQKASYGITLNSCVARPRSRGTVRLASAAPDNQPLVDPNYLADPEDLRLSIGGIRRAREILAQEPLRSMIASEVFPGPDKTSDEDLAAHARRFVKTVYHPVGTCRMGREGDPDAVVSTRLTLKGVEGVRIADASVIPTIISGNTNAAVLVVADKAAEFILGRPRKTPADLSSTQPSQPVAAAV</sequence>
<feature type="binding site" evidence="5">
    <location>
        <begin position="15"/>
        <end position="16"/>
    </location>
    <ligand>
        <name>FAD</name>
        <dbReference type="ChEBI" id="CHEBI:57692"/>
    </ligand>
</feature>
<evidence type="ECO:0000256" key="2">
    <source>
        <dbReference type="ARBA" id="ARBA00010790"/>
    </source>
</evidence>
<protein>
    <submittedName>
        <fullName evidence="9">Sorbosone dehydrogenase</fullName>
    </submittedName>
</protein>
<evidence type="ECO:0000256" key="4">
    <source>
        <dbReference type="ARBA" id="ARBA00022827"/>
    </source>
</evidence>
<dbReference type="Gene3D" id="3.50.50.60">
    <property type="entry name" value="FAD/NAD(P)-binding domain"/>
    <property type="match status" value="1"/>
</dbReference>
<keyword evidence="4 5" id="KW-0274">FAD</keyword>
<comment type="caution">
    <text evidence="9">The sequence shown here is derived from an EMBL/GenBank/DDBJ whole genome shotgun (WGS) entry which is preliminary data.</text>
</comment>
<evidence type="ECO:0000256" key="3">
    <source>
        <dbReference type="ARBA" id="ARBA00022630"/>
    </source>
</evidence>
<dbReference type="RefSeq" id="WP_080919821.1">
    <property type="nucleotide sequence ID" value="NZ_MDET01000016.1"/>
</dbReference>
<keyword evidence="10" id="KW-1185">Reference proteome</keyword>
<evidence type="ECO:0000256" key="1">
    <source>
        <dbReference type="ARBA" id="ARBA00001974"/>
    </source>
</evidence>
<dbReference type="InterPro" id="IPR000172">
    <property type="entry name" value="GMC_OxRdtase_N"/>
</dbReference>
<dbReference type="GO" id="GO:0050660">
    <property type="term" value="F:flavin adenine dinucleotide binding"/>
    <property type="evidence" value="ECO:0007669"/>
    <property type="project" value="InterPro"/>
</dbReference>
<name>A0A1V8RQJ6_9HYPH</name>
<dbReference type="PROSITE" id="PS00624">
    <property type="entry name" value="GMC_OXRED_2"/>
    <property type="match status" value="1"/>
</dbReference>
<dbReference type="PANTHER" id="PTHR11552:SF147">
    <property type="entry name" value="CHOLINE DEHYDROGENASE, MITOCHONDRIAL"/>
    <property type="match status" value="1"/>
</dbReference>
<dbReference type="InterPro" id="IPR036188">
    <property type="entry name" value="FAD/NAD-bd_sf"/>
</dbReference>
<dbReference type="InterPro" id="IPR007867">
    <property type="entry name" value="GMC_OxRtase_C"/>
</dbReference>
<accession>A0A1V8RQJ6</accession>
<dbReference type="SUPFAM" id="SSF54373">
    <property type="entry name" value="FAD-linked reductases, C-terminal domain"/>
    <property type="match status" value="1"/>
</dbReference>
<dbReference type="STRING" id="1873176.BFN67_18425"/>
<proteinExistence type="inferred from homology"/>
<dbReference type="GO" id="GO:0016614">
    <property type="term" value="F:oxidoreductase activity, acting on CH-OH group of donors"/>
    <property type="evidence" value="ECO:0007669"/>
    <property type="project" value="InterPro"/>
</dbReference>
<reference evidence="9 10" key="1">
    <citation type="journal article" date="2016" name="Int. J. Syst. Evol. Microbiol.">
        <title>Pseudaminobacter manganicus sp. nov., isolated from sludge of a manganese mine.</title>
        <authorList>
            <person name="Li J."/>
            <person name="Huang J."/>
            <person name="Liao S."/>
            <person name="Wang G."/>
        </authorList>
    </citation>
    <scope>NUCLEOTIDE SEQUENCE [LARGE SCALE GENOMIC DNA]</scope>
    <source>
        <strain evidence="9 10">JH-7</strain>
    </source>
</reference>
<dbReference type="SUPFAM" id="SSF51905">
    <property type="entry name" value="FAD/NAD(P)-binding domain"/>
    <property type="match status" value="1"/>
</dbReference>
<gene>
    <name evidence="9" type="ORF">BFN67_18425</name>
</gene>
<dbReference type="Pfam" id="PF05199">
    <property type="entry name" value="GMC_oxred_C"/>
    <property type="match status" value="1"/>
</dbReference>
<feature type="domain" description="Glucose-methanol-choline oxidoreductase N-terminal" evidence="7">
    <location>
        <begin position="82"/>
        <end position="105"/>
    </location>
</feature>
<dbReference type="PIRSF" id="PIRSF000137">
    <property type="entry name" value="Alcohol_oxidase"/>
    <property type="match status" value="1"/>
</dbReference>
<dbReference type="PANTHER" id="PTHR11552">
    <property type="entry name" value="GLUCOSE-METHANOL-CHOLINE GMC OXIDOREDUCTASE"/>
    <property type="match status" value="1"/>
</dbReference>
<dbReference type="Pfam" id="PF00732">
    <property type="entry name" value="GMC_oxred_N"/>
    <property type="match status" value="1"/>
</dbReference>
<dbReference type="Proteomes" id="UP000191905">
    <property type="component" value="Unassembled WGS sequence"/>
</dbReference>
<dbReference type="OrthoDB" id="9785276at2"/>
<evidence type="ECO:0000259" key="8">
    <source>
        <dbReference type="PROSITE" id="PS00624"/>
    </source>
</evidence>
<evidence type="ECO:0000256" key="6">
    <source>
        <dbReference type="RuleBase" id="RU003968"/>
    </source>
</evidence>
<feature type="domain" description="Glucose-methanol-choline oxidoreductase N-terminal" evidence="8">
    <location>
        <begin position="255"/>
        <end position="269"/>
    </location>
</feature>
<dbReference type="Gene3D" id="3.30.560.10">
    <property type="entry name" value="Glucose Oxidase, domain 3"/>
    <property type="match status" value="1"/>
</dbReference>
<comment type="similarity">
    <text evidence="2 6">Belongs to the GMC oxidoreductase family.</text>
</comment>
<dbReference type="EMBL" id="MDET01000016">
    <property type="protein sequence ID" value="OQM75413.1"/>
    <property type="molecule type" value="Genomic_DNA"/>
</dbReference>
<dbReference type="PROSITE" id="PS00623">
    <property type="entry name" value="GMC_OXRED_1"/>
    <property type="match status" value="1"/>
</dbReference>
<evidence type="ECO:0000313" key="9">
    <source>
        <dbReference type="EMBL" id="OQM75413.1"/>
    </source>
</evidence>
<dbReference type="AlphaFoldDB" id="A0A1V8RQJ6"/>
<evidence type="ECO:0000256" key="5">
    <source>
        <dbReference type="PIRSR" id="PIRSR000137-2"/>
    </source>
</evidence>